<evidence type="ECO:0000313" key="3">
    <source>
        <dbReference type="EMBL" id="ARU53209.1"/>
    </source>
</evidence>
<dbReference type="InterPro" id="IPR036514">
    <property type="entry name" value="SGNH_hydro_sf"/>
</dbReference>
<proteinExistence type="predicted"/>
<dbReference type="InterPro" id="IPR006311">
    <property type="entry name" value="TAT_signal"/>
</dbReference>
<accession>A0A1Y0HYV9</accession>
<feature type="chain" id="PRO_5012553181" description="SGNH hydrolase-type esterase domain-containing protein" evidence="1">
    <location>
        <begin position="42"/>
        <end position="522"/>
    </location>
</feature>
<evidence type="ECO:0000313" key="4">
    <source>
        <dbReference type="Proteomes" id="UP000196228"/>
    </source>
</evidence>
<dbReference type="AlphaFoldDB" id="A0A1Y0HYV9"/>
<organism evidence="3 4">
    <name type="scientific">Cellulosimicrobium cellulans</name>
    <name type="common">Arthrobacter luteus</name>
    <dbReference type="NCBI Taxonomy" id="1710"/>
    <lineage>
        <taxon>Bacteria</taxon>
        <taxon>Bacillati</taxon>
        <taxon>Actinomycetota</taxon>
        <taxon>Actinomycetes</taxon>
        <taxon>Micrococcales</taxon>
        <taxon>Promicromonosporaceae</taxon>
        <taxon>Cellulosimicrobium</taxon>
    </lineage>
</organism>
<dbReference type="SUPFAM" id="SSF52266">
    <property type="entry name" value="SGNH hydrolase"/>
    <property type="match status" value="1"/>
</dbReference>
<protein>
    <recommendedName>
        <fullName evidence="2">SGNH hydrolase-type esterase domain-containing protein</fullName>
    </recommendedName>
</protein>
<dbReference type="PANTHER" id="PTHR43784:SF2">
    <property type="entry name" value="GDSL-LIKE LIPASE_ACYLHYDROLASE, PUTATIVE (AFU_ORTHOLOGUE AFUA_2G00820)-RELATED"/>
    <property type="match status" value="1"/>
</dbReference>
<evidence type="ECO:0000259" key="2">
    <source>
        <dbReference type="Pfam" id="PF13472"/>
    </source>
</evidence>
<dbReference type="PANTHER" id="PTHR43784">
    <property type="entry name" value="GDSL-LIKE LIPASE/ACYLHYDROLASE, PUTATIVE (AFU_ORTHOLOGUE AFUA_2G00820)-RELATED"/>
    <property type="match status" value="1"/>
</dbReference>
<dbReference type="InterPro" id="IPR053140">
    <property type="entry name" value="GDSL_Rv0518-like"/>
</dbReference>
<dbReference type="Gene3D" id="3.40.50.1110">
    <property type="entry name" value="SGNH hydrolase"/>
    <property type="match status" value="1"/>
</dbReference>
<feature type="domain" description="SGNH hydrolase-type esterase" evidence="2">
    <location>
        <begin position="221"/>
        <end position="416"/>
    </location>
</feature>
<dbReference type="EMBL" id="CP021383">
    <property type="protein sequence ID" value="ARU53209.1"/>
    <property type="molecule type" value="Genomic_DNA"/>
</dbReference>
<reference evidence="3 4" key="1">
    <citation type="submission" date="2017-05" db="EMBL/GenBank/DDBJ databases">
        <authorList>
            <person name="Song R."/>
            <person name="Chenine A.L."/>
            <person name="Ruprecht R.M."/>
        </authorList>
    </citation>
    <scope>NUCLEOTIDE SEQUENCE [LARGE SCALE GENOMIC DNA]</scope>
    <source>
        <strain evidence="3 4">PSBB019</strain>
    </source>
</reference>
<dbReference type="KEGG" id="cceu:CBR64_18980"/>
<dbReference type="Proteomes" id="UP000196228">
    <property type="component" value="Chromosome"/>
</dbReference>
<name>A0A1Y0HYV9_CELCE</name>
<dbReference type="PROSITE" id="PS51318">
    <property type="entry name" value="TAT"/>
    <property type="match status" value="1"/>
</dbReference>
<dbReference type="Pfam" id="PF13472">
    <property type="entry name" value="Lipase_GDSL_2"/>
    <property type="match status" value="1"/>
</dbReference>
<gene>
    <name evidence="3" type="ORF">CBR64_18980</name>
</gene>
<keyword evidence="1" id="KW-0732">Signal</keyword>
<dbReference type="RefSeq" id="WP_208863371.1">
    <property type="nucleotide sequence ID" value="NZ_CP021383.1"/>
</dbReference>
<sequence>MPHTHTPPDRTTRAPRRARRALLAALTTLGLALTGLGTASAADAPGPDDAGWFTSWAQSQQRVSTKNFDDQSMRMVTRLSQGGDAVRIRLQNQYGVGPVVIDQTSLALSAGGPAIVAGTDRVLTFGGAESVTIPVGGEVWSDPTSIATDDLDEVAVTFYLARPTVASLHDRAGRNNYGAPTGSGNRNAEVSGASFTENLPWTYFVSAVDVYDADVAGTIVAYGSSVVDGVGSESCGPGCDAFGQDRRWTDDLARRVAAELPPSQQVAIVNEGISGTTSSPACGGGGNDGVSRLERDVLALHGVTGVIFYYGTNDLANGCTDATILASYEQIFERLRAEGIRVFVTPVTPRPGYTALQNQYRRAVNDVVRAGGDCDGSCDGVLDFDAVLQDPANPDSIYPPYDTGDGVHANVAGQQAIADSIPLDLLVGDRPSVATDVRLRCLAGTPYVAVRVANTDDVALDVDVATASGSRSFTGVEPGSSAYQSFAVRTTPSAGVVTVTARTAGGGGTERVERVEHAAPAC</sequence>
<feature type="signal peptide" evidence="1">
    <location>
        <begin position="1"/>
        <end position="41"/>
    </location>
</feature>
<evidence type="ECO:0000256" key="1">
    <source>
        <dbReference type="SAM" id="SignalP"/>
    </source>
</evidence>
<dbReference type="InterPro" id="IPR013830">
    <property type="entry name" value="SGNH_hydro"/>
</dbReference>